<proteinExistence type="predicted"/>
<dbReference type="Proteomes" id="UP000054928">
    <property type="component" value="Unassembled WGS sequence"/>
</dbReference>
<accession>A0A0P1B220</accession>
<sequence length="95" mass="10999">MKRLKNLGLNPESDYMMSASTVATSSASLTKLRYNYFINLYAVANFGLRNSQYENIFALNTWYCHSWQNFSVLLLHQDNYMTVNILNLIHVVVPT</sequence>
<dbReference type="AlphaFoldDB" id="A0A0P1B220"/>
<organism evidence="1 2">
    <name type="scientific">Plasmopara halstedii</name>
    <name type="common">Downy mildew of sunflower</name>
    <dbReference type="NCBI Taxonomy" id="4781"/>
    <lineage>
        <taxon>Eukaryota</taxon>
        <taxon>Sar</taxon>
        <taxon>Stramenopiles</taxon>
        <taxon>Oomycota</taxon>
        <taxon>Peronosporomycetes</taxon>
        <taxon>Peronosporales</taxon>
        <taxon>Peronosporaceae</taxon>
        <taxon>Plasmopara</taxon>
    </lineage>
</organism>
<keyword evidence="2" id="KW-1185">Reference proteome</keyword>
<dbReference type="RefSeq" id="XP_036263443.1">
    <property type="nucleotide sequence ID" value="XM_036407196.1"/>
</dbReference>
<dbReference type="EMBL" id="CCYD01002887">
    <property type="protein sequence ID" value="CEG48165.1"/>
    <property type="molecule type" value="Genomic_DNA"/>
</dbReference>
<name>A0A0P1B220_PLAHL</name>
<protein>
    <submittedName>
        <fullName evidence="1">Uncharacterized protein</fullName>
    </submittedName>
</protein>
<reference evidence="2" key="1">
    <citation type="submission" date="2014-09" db="EMBL/GenBank/DDBJ databases">
        <authorList>
            <person name="Sharma Rahul"/>
            <person name="Thines Marco"/>
        </authorList>
    </citation>
    <scope>NUCLEOTIDE SEQUENCE [LARGE SCALE GENOMIC DNA]</scope>
</reference>
<dbReference type="GeneID" id="59052904"/>
<evidence type="ECO:0000313" key="1">
    <source>
        <dbReference type="EMBL" id="CEG48165.1"/>
    </source>
</evidence>
<evidence type="ECO:0000313" key="2">
    <source>
        <dbReference type="Proteomes" id="UP000054928"/>
    </source>
</evidence>